<reference evidence="9 10" key="1">
    <citation type="submission" date="2018-09" db="EMBL/GenBank/DDBJ databases">
        <title>Discovery and Ecogenomic Context for Candidatus Cryosericales, a Global Caldiserica Order Active in Thawing Permafrost.</title>
        <authorList>
            <person name="Martinez M.A."/>
            <person name="Woodcroft B.J."/>
            <person name="Ignacio Espinoza J.C."/>
            <person name="Zayed A."/>
            <person name="Singleton C.M."/>
            <person name="Boyd J."/>
            <person name="Li Y.-F."/>
            <person name="Purvine S."/>
            <person name="Maughan H."/>
            <person name="Hodgkins S.B."/>
            <person name="Anderson D."/>
            <person name="Sederholm M."/>
            <person name="Temperton B."/>
            <person name="Saleska S.R."/>
            <person name="Tyson G.W."/>
            <person name="Rich V.I."/>
        </authorList>
    </citation>
    <scope>NUCLEOTIDE SEQUENCE [LARGE SCALE GENOMIC DNA]</scope>
    <source>
        <strain evidence="9 10">SMC1</strain>
    </source>
</reference>
<evidence type="ECO:0000313" key="9">
    <source>
        <dbReference type="EMBL" id="RIE17693.1"/>
    </source>
</evidence>
<evidence type="ECO:0000259" key="7">
    <source>
        <dbReference type="Pfam" id="PF01555"/>
    </source>
</evidence>
<gene>
    <name evidence="9" type="ORF">SMC1_00475</name>
</gene>
<dbReference type="EMBL" id="QXIY01000001">
    <property type="protein sequence ID" value="RIE17693.1"/>
    <property type="molecule type" value="Genomic_DNA"/>
</dbReference>
<dbReference type="InterPro" id="IPR002295">
    <property type="entry name" value="N4/N6-MTase_EcoPI_Mod-like"/>
</dbReference>
<protein>
    <recommendedName>
        <fullName evidence="2">site-specific DNA-methyltransferase (adenine-specific)</fullName>
        <ecNumber evidence="2">2.1.1.72</ecNumber>
    </recommendedName>
</protein>
<dbReference type="PRINTS" id="PR00506">
    <property type="entry name" value="D21N6MTFRASE"/>
</dbReference>
<feature type="domain" description="DNA methylase N-4/N-6" evidence="7">
    <location>
        <begin position="200"/>
        <end position="520"/>
    </location>
</feature>
<feature type="domain" description="Type III restriction/modification enzyme methylation subunit" evidence="8">
    <location>
        <begin position="37"/>
        <end position="92"/>
    </location>
</feature>
<keyword evidence="10" id="KW-1185">Reference proteome</keyword>
<name>A0A398DUM6_9BACT</name>
<dbReference type="GO" id="GO:0008170">
    <property type="term" value="F:N-methyltransferase activity"/>
    <property type="evidence" value="ECO:0007669"/>
    <property type="project" value="InterPro"/>
</dbReference>
<sequence length="651" mass="74575">MKLYPTLIDLLKTDPRFVDDDGELVLAAVQDSAWKMDHDLMRLLLANADLEATFFDDIDGHRVFNLNTFIDYISQKDFLDNSYTRFKNRIGLTVGGRFLSERGEVALVWPYKDTVLEGGQTKEEETRKEIFFNEVLAQDEINRLLAPKVLTNFARHAANGTEPVTDFKRDKGGVIRDNLIIKGNNLLAVHTLTQQFRGQVKLIYADPPYNTPGDSNTFGYNNNFNHSTWLTFMKNRLEVAKDLLREDGVLVATIDDNEYAHLKLLCDEVFDRENYLGTIVIQSNPRGRTTNTHFATCHEYALFYAKDIDSVSVNYIKLTKEQELEFDKKDESGDYRLLPFRRSGGTSTPEERPNSYYPVYYNEKKQAFSLEKNEGSVEILPIDKLGKRRVWRQTRPSFLKAVERGDMVCRKSTGKWVVYMKDRVKEGRKPKTIWTDSKYDASANGTMLLKGMFNGEKVFSYPKSLYAVKDTIDILTERGGNDTVLDFFAGSGTTAHAVVELNREDGGNRQFILCEQMDYVSDVTVNRVGKAAVGQDCDFIYCELMKYNEAFMERIQTAKTSKELLEIWQDMAEGSFLNWYVNSAMPEDALRDFEAIGKEPKGLEKQKHLLAELLDKNQLYVNLSEIDDAQFKVSKEDKALNKAFYGNAYDA</sequence>
<keyword evidence="4 9" id="KW-0808">Transferase</keyword>
<dbReference type="Pfam" id="PF12564">
    <property type="entry name" value="TypeIII_RM_meth"/>
    <property type="match status" value="1"/>
</dbReference>
<comment type="caution">
    <text evidence="9">The sequence shown here is derived from an EMBL/GenBank/DDBJ whole genome shotgun (WGS) entry which is preliminary data.</text>
</comment>
<dbReference type="Gene3D" id="3.40.50.150">
    <property type="entry name" value="Vaccinia Virus protein VP39"/>
    <property type="match status" value="1"/>
</dbReference>
<organism evidence="9 10">
    <name type="scientific">Candidatus Cryosericum septentrionale</name>
    <dbReference type="NCBI Taxonomy" id="2290913"/>
    <lineage>
        <taxon>Bacteria</taxon>
        <taxon>Pseudomonadati</taxon>
        <taxon>Caldisericota/Cryosericota group</taxon>
        <taxon>Candidatus Cryosericota</taxon>
        <taxon>Candidatus Cryosericia</taxon>
        <taxon>Candidatus Cryosericales</taxon>
        <taxon>Candidatus Cryosericaceae</taxon>
        <taxon>Candidatus Cryosericum</taxon>
    </lineage>
</organism>
<keyword evidence="3 9" id="KW-0489">Methyltransferase</keyword>
<comment type="catalytic activity">
    <reaction evidence="6">
        <text>a 2'-deoxyadenosine in DNA + S-adenosyl-L-methionine = an N(6)-methyl-2'-deoxyadenosine in DNA + S-adenosyl-L-homocysteine + H(+)</text>
        <dbReference type="Rhea" id="RHEA:15197"/>
        <dbReference type="Rhea" id="RHEA-COMP:12418"/>
        <dbReference type="Rhea" id="RHEA-COMP:12419"/>
        <dbReference type="ChEBI" id="CHEBI:15378"/>
        <dbReference type="ChEBI" id="CHEBI:57856"/>
        <dbReference type="ChEBI" id="CHEBI:59789"/>
        <dbReference type="ChEBI" id="CHEBI:90615"/>
        <dbReference type="ChEBI" id="CHEBI:90616"/>
        <dbReference type="EC" id="2.1.1.72"/>
    </reaction>
</comment>
<evidence type="ECO:0000259" key="8">
    <source>
        <dbReference type="Pfam" id="PF12564"/>
    </source>
</evidence>
<dbReference type="AlphaFoldDB" id="A0A398DUM6"/>
<dbReference type="InterPro" id="IPR002941">
    <property type="entry name" value="DNA_methylase_N4/N6"/>
</dbReference>
<evidence type="ECO:0000256" key="2">
    <source>
        <dbReference type="ARBA" id="ARBA00011900"/>
    </source>
</evidence>
<keyword evidence="5" id="KW-0949">S-adenosyl-L-methionine</keyword>
<dbReference type="InterPro" id="IPR002052">
    <property type="entry name" value="DNA_methylase_N6_adenine_CS"/>
</dbReference>
<proteinExistence type="inferred from homology"/>
<evidence type="ECO:0000256" key="1">
    <source>
        <dbReference type="ARBA" id="ARBA00006594"/>
    </source>
</evidence>
<dbReference type="EC" id="2.1.1.72" evidence="2"/>
<dbReference type="GO" id="GO:0009007">
    <property type="term" value="F:site-specific DNA-methyltransferase (adenine-specific) activity"/>
    <property type="evidence" value="ECO:0007669"/>
    <property type="project" value="UniProtKB-EC"/>
</dbReference>
<comment type="similarity">
    <text evidence="1">Belongs to the N(4)/N(6)-methyltransferase family.</text>
</comment>
<dbReference type="Pfam" id="PF01555">
    <property type="entry name" value="N6_N4_Mtase"/>
    <property type="match status" value="1"/>
</dbReference>
<dbReference type="OrthoDB" id="9800801at2"/>
<dbReference type="PIRSF" id="PIRSF015855">
    <property type="entry name" value="TypeIII_Mtase_mKpnI"/>
    <property type="match status" value="1"/>
</dbReference>
<dbReference type="RefSeq" id="WP_119084854.1">
    <property type="nucleotide sequence ID" value="NZ_QXIY01000001.1"/>
</dbReference>
<dbReference type="InterPro" id="IPR029063">
    <property type="entry name" value="SAM-dependent_MTases_sf"/>
</dbReference>
<dbReference type="Proteomes" id="UP000266113">
    <property type="component" value="Unassembled WGS sequence"/>
</dbReference>
<evidence type="ECO:0000256" key="4">
    <source>
        <dbReference type="ARBA" id="ARBA00022679"/>
    </source>
</evidence>
<evidence type="ECO:0000256" key="5">
    <source>
        <dbReference type="ARBA" id="ARBA00022691"/>
    </source>
</evidence>
<dbReference type="GO" id="GO:0003677">
    <property type="term" value="F:DNA binding"/>
    <property type="evidence" value="ECO:0007669"/>
    <property type="project" value="InterPro"/>
</dbReference>
<dbReference type="PROSITE" id="PS00092">
    <property type="entry name" value="N6_MTASE"/>
    <property type="match status" value="1"/>
</dbReference>
<evidence type="ECO:0000313" key="10">
    <source>
        <dbReference type="Proteomes" id="UP000266113"/>
    </source>
</evidence>
<dbReference type="SUPFAM" id="SSF53335">
    <property type="entry name" value="S-adenosyl-L-methionine-dependent methyltransferases"/>
    <property type="match status" value="1"/>
</dbReference>
<dbReference type="InterPro" id="IPR022221">
    <property type="entry name" value="TypeIII_RM_meth"/>
</dbReference>
<evidence type="ECO:0000256" key="3">
    <source>
        <dbReference type="ARBA" id="ARBA00022603"/>
    </source>
</evidence>
<accession>A0A398DUM6</accession>
<evidence type="ECO:0000256" key="6">
    <source>
        <dbReference type="ARBA" id="ARBA00047942"/>
    </source>
</evidence>
<dbReference type="GO" id="GO:0032259">
    <property type="term" value="P:methylation"/>
    <property type="evidence" value="ECO:0007669"/>
    <property type="project" value="UniProtKB-KW"/>
</dbReference>